<protein>
    <recommendedName>
        <fullName evidence="3">Reverse transcriptase domain-containing protein</fullName>
    </recommendedName>
</protein>
<reference evidence="1" key="1">
    <citation type="journal article" date="2023" name="Insect Mol. Biol.">
        <title>Genome sequencing provides insights into the evolution of gene families encoding plant cell wall-degrading enzymes in longhorned beetles.</title>
        <authorList>
            <person name="Shin N.R."/>
            <person name="Okamura Y."/>
            <person name="Kirsch R."/>
            <person name="Pauchet Y."/>
        </authorList>
    </citation>
    <scope>NUCLEOTIDE SEQUENCE</scope>
    <source>
        <strain evidence="1">MMC_N1</strain>
    </source>
</reference>
<proteinExistence type="predicted"/>
<keyword evidence="2" id="KW-1185">Reference proteome</keyword>
<evidence type="ECO:0008006" key="3">
    <source>
        <dbReference type="Google" id="ProtNLM"/>
    </source>
</evidence>
<evidence type="ECO:0000313" key="2">
    <source>
        <dbReference type="Proteomes" id="UP001162164"/>
    </source>
</evidence>
<evidence type="ECO:0000313" key="1">
    <source>
        <dbReference type="EMBL" id="KAJ8970849.1"/>
    </source>
</evidence>
<dbReference type="EMBL" id="JAPWTJ010001562">
    <property type="protein sequence ID" value="KAJ8970849.1"/>
    <property type="molecule type" value="Genomic_DNA"/>
</dbReference>
<comment type="caution">
    <text evidence="1">The sequence shown here is derived from an EMBL/GenBank/DDBJ whole genome shotgun (WGS) entry which is preliminary data.</text>
</comment>
<accession>A0ABQ9J0X8</accession>
<sequence length="91" mass="10117">MRLMPRVGGPSSSKRLLLYNVVASTMLYGAEVWHSSLRIKAYKALMDKTQRKALLGVAGAYRTTSTEALQVLHAQGRSVGRTRDRERKGPD</sequence>
<gene>
    <name evidence="1" type="ORF">NQ317_019123</name>
</gene>
<name>A0ABQ9J0X8_9CUCU</name>
<organism evidence="1 2">
    <name type="scientific">Molorchus minor</name>
    <dbReference type="NCBI Taxonomy" id="1323400"/>
    <lineage>
        <taxon>Eukaryota</taxon>
        <taxon>Metazoa</taxon>
        <taxon>Ecdysozoa</taxon>
        <taxon>Arthropoda</taxon>
        <taxon>Hexapoda</taxon>
        <taxon>Insecta</taxon>
        <taxon>Pterygota</taxon>
        <taxon>Neoptera</taxon>
        <taxon>Endopterygota</taxon>
        <taxon>Coleoptera</taxon>
        <taxon>Polyphaga</taxon>
        <taxon>Cucujiformia</taxon>
        <taxon>Chrysomeloidea</taxon>
        <taxon>Cerambycidae</taxon>
        <taxon>Lamiinae</taxon>
        <taxon>Monochamini</taxon>
        <taxon>Molorchus</taxon>
    </lineage>
</organism>
<dbReference type="Proteomes" id="UP001162164">
    <property type="component" value="Unassembled WGS sequence"/>
</dbReference>